<keyword evidence="5 9" id="KW-0704">Schiff base</keyword>
<evidence type="ECO:0000256" key="5">
    <source>
        <dbReference type="ARBA" id="ARBA00023270"/>
    </source>
</evidence>
<gene>
    <name evidence="9" type="primary">phnX</name>
    <name evidence="10" type="ORF">HMPREF9440_01644</name>
</gene>
<dbReference type="GO" id="GO:0050194">
    <property type="term" value="F:phosphonoacetaldehyde hydrolase activity"/>
    <property type="evidence" value="ECO:0007669"/>
    <property type="project" value="UniProtKB-UniRule"/>
</dbReference>
<feature type="binding site" evidence="9">
    <location>
        <position position="12"/>
    </location>
    <ligand>
        <name>Mg(2+)</name>
        <dbReference type="ChEBI" id="CHEBI:18420"/>
    </ligand>
</feature>
<organism evidence="10 11">
    <name type="scientific">Sutterella parvirubra YIT 11816</name>
    <dbReference type="NCBI Taxonomy" id="762967"/>
    <lineage>
        <taxon>Bacteria</taxon>
        <taxon>Pseudomonadati</taxon>
        <taxon>Pseudomonadota</taxon>
        <taxon>Betaproteobacteria</taxon>
        <taxon>Burkholderiales</taxon>
        <taxon>Sutterellaceae</taxon>
        <taxon>Sutterella</taxon>
    </lineage>
</organism>
<dbReference type="InterPro" id="IPR036412">
    <property type="entry name" value="HAD-like_sf"/>
</dbReference>
<feature type="active site" description="Schiff-base intermediate with substrate" evidence="9">
    <location>
        <position position="51"/>
    </location>
</feature>
<comment type="cofactor">
    <cofactor evidence="9">
        <name>Mg(2+)</name>
        <dbReference type="ChEBI" id="CHEBI:18420"/>
    </cofactor>
    <text evidence="9">Binds 1 Mg(2+) ion per subunit.</text>
</comment>
<dbReference type="GO" id="GO:0006281">
    <property type="term" value="P:DNA repair"/>
    <property type="evidence" value="ECO:0007669"/>
    <property type="project" value="TreeGrafter"/>
</dbReference>
<evidence type="ECO:0000256" key="9">
    <source>
        <dbReference type="HAMAP-Rule" id="MF_01375"/>
    </source>
</evidence>
<dbReference type="GO" id="GO:0008967">
    <property type="term" value="F:phosphoglycolate phosphatase activity"/>
    <property type="evidence" value="ECO:0007669"/>
    <property type="project" value="TreeGrafter"/>
</dbReference>
<evidence type="ECO:0000256" key="4">
    <source>
        <dbReference type="ARBA" id="ARBA00022842"/>
    </source>
</evidence>
<dbReference type="RefSeq" id="WP_008542691.1">
    <property type="nucleotide sequence ID" value="NZ_JH604985.1"/>
</dbReference>
<keyword evidence="3 9" id="KW-0378">Hydrolase</keyword>
<evidence type="ECO:0000313" key="10">
    <source>
        <dbReference type="EMBL" id="EHY30987.1"/>
    </source>
</evidence>
<evidence type="ECO:0000256" key="3">
    <source>
        <dbReference type="ARBA" id="ARBA00022801"/>
    </source>
</evidence>
<evidence type="ECO:0000256" key="6">
    <source>
        <dbReference type="ARBA" id="ARBA00052005"/>
    </source>
</evidence>
<dbReference type="GO" id="GO:0005829">
    <property type="term" value="C:cytosol"/>
    <property type="evidence" value="ECO:0007669"/>
    <property type="project" value="TreeGrafter"/>
</dbReference>
<evidence type="ECO:0000256" key="8">
    <source>
        <dbReference type="ARBA" id="ARBA00066472"/>
    </source>
</evidence>
<dbReference type="NCBIfam" id="TIGR01422">
    <property type="entry name" value="phosphonatase"/>
    <property type="match status" value="1"/>
</dbReference>
<dbReference type="SFLD" id="SFLDS00003">
    <property type="entry name" value="Haloacid_Dehalogenase"/>
    <property type="match status" value="1"/>
</dbReference>
<dbReference type="PANTHER" id="PTHR43434">
    <property type="entry name" value="PHOSPHOGLYCOLATE PHOSPHATASE"/>
    <property type="match status" value="1"/>
</dbReference>
<dbReference type="HAMAP" id="MF_01375">
    <property type="entry name" value="PhnX"/>
    <property type="match status" value="1"/>
</dbReference>
<dbReference type="Pfam" id="PF00702">
    <property type="entry name" value="Hydrolase"/>
    <property type="match status" value="1"/>
</dbReference>
<comment type="subunit">
    <text evidence="1 9">Homodimer.</text>
</comment>
<dbReference type="PANTHER" id="PTHR43434:SF19">
    <property type="entry name" value="PHOSPHONOACETALDEHYDE HYDROLASE"/>
    <property type="match status" value="1"/>
</dbReference>
<dbReference type="EC" id="3.11.1.1" evidence="8 9"/>
<dbReference type="InterPro" id="IPR023198">
    <property type="entry name" value="PGP-like_dom2"/>
</dbReference>
<dbReference type="AlphaFoldDB" id="H3KFX2"/>
<dbReference type="STRING" id="762967.HMPREF9440_01644"/>
<dbReference type="PATRIC" id="fig|762967.3.peg.1290"/>
<dbReference type="Proteomes" id="UP000004956">
    <property type="component" value="Unassembled WGS sequence"/>
</dbReference>
<dbReference type="GO" id="GO:0000287">
    <property type="term" value="F:magnesium ion binding"/>
    <property type="evidence" value="ECO:0007669"/>
    <property type="project" value="UniProtKB-UniRule"/>
</dbReference>
<keyword evidence="4 9" id="KW-0460">Magnesium</keyword>
<dbReference type="InterPro" id="IPR050155">
    <property type="entry name" value="HAD-like_hydrolase_sf"/>
</dbReference>
<feature type="active site" description="Nucleophile" evidence="9">
    <location>
        <position position="10"/>
    </location>
</feature>
<dbReference type="Gene3D" id="3.40.50.1000">
    <property type="entry name" value="HAD superfamily/HAD-like"/>
    <property type="match status" value="1"/>
</dbReference>
<dbReference type="SFLD" id="SFLDG01129">
    <property type="entry name" value="C1.5:_HAD__Beta-PGM__Phosphata"/>
    <property type="match status" value="1"/>
</dbReference>
<feature type="binding site" evidence="9">
    <location>
        <position position="185"/>
    </location>
    <ligand>
        <name>Mg(2+)</name>
        <dbReference type="ChEBI" id="CHEBI:18420"/>
    </ligand>
</feature>
<evidence type="ECO:0000256" key="7">
    <source>
        <dbReference type="ARBA" id="ARBA00056573"/>
    </source>
</evidence>
<proteinExistence type="inferred from homology"/>
<name>H3KFX2_9BURK</name>
<comment type="similarity">
    <text evidence="9">Belongs to the HAD-like hydrolase superfamily. PhnX family.</text>
</comment>
<dbReference type="FunFam" id="1.10.150.240:FF:000006">
    <property type="entry name" value="Phosphonoacetaldehyde hydrolase"/>
    <property type="match status" value="1"/>
</dbReference>
<protein>
    <recommendedName>
        <fullName evidence="8 9">Phosphonoacetaldehyde hydrolase</fullName>
        <shortName evidence="9">Phosphonatase</shortName>
        <ecNumber evidence="8 9">3.11.1.1</ecNumber>
    </recommendedName>
    <alternativeName>
        <fullName evidence="9">Phosphonoacetaldehyde phosphonohydrolase</fullName>
    </alternativeName>
</protein>
<feature type="binding site" evidence="9">
    <location>
        <position position="10"/>
    </location>
    <ligand>
        <name>Mg(2+)</name>
        <dbReference type="ChEBI" id="CHEBI:18420"/>
    </ligand>
</feature>
<dbReference type="EMBL" id="AFBQ01000249">
    <property type="protein sequence ID" value="EHY30987.1"/>
    <property type="molecule type" value="Genomic_DNA"/>
</dbReference>
<dbReference type="OrthoDB" id="5504491at2"/>
<accession>H3KFX2</accession>
<dbReference type="HOGENOM" id="CLU_045011_12_0_4"/>
<dbReference type="SUPFAM" id="SSF56784">
    <property type="entry name" value="HAD-like"/>
    <property type="match status" value="1"/>
</dbReference>
<dbReference type="InterPro" id="IPR006323">
    <property type="entry name" value="Phosphonoacetald_hydro"/>
</dbReference>
<reference evidence="10 11" key="1">
    <citation type="submission" date="2011-11" db="EMBL/GenBank/DDBJ databases">
        <authorList>
            <person name="Weinstock G."/>
            <person name="Sodergren E."/>
            <person name="Clifton S."/>
            <person name="Fulton L."/>
            <person name="Fulton B."/>
            <person name="Courtney L."/>
            <person name="Fronick C."/>
            <person name="Harrison M."/>
            <person name="Strong C."/>
            <person name="Farmer C."/>
            <person name="Delahaunty K."/>
            <person name="Markovic C."/>
            <person name="Hall O."/>
            <person name="Minx P."/>
            <person name="Tomlinson C."/>
            <person name="Mitreva M."/>
            <person name="Hou S."/>
            <person name="Chen J."/>
            <person name="Wollam A."/>
            <person name="Pepin K.H."/>
            <person name="Johnson M."/>
            <person name="Bhonagiri V."/>
            <person name="Zhang X."/>
            <person name="Suruliraj S."/>
            <person name="Warren W."/>
            <person name="Chinwalla A."/>
            <person name="Mardis E.R."/>
            <person name="Wilson R.K."/>
        </authorList>
    </citation>
    <scope>NUCLEOTIDE SEQUENCE [LARGE SCALE GENOMIC DNA]</scope>
    <source>
        <strain evidence="10 11">YIT 11816</strain>
    </source>
</reference>
<sequence>MNHIECVVFDWAGTTVDFGSLSPVSAFREAFRAYGVEVTEAETRAPMGMLKIDHIRTMLAMPDVAARFEAAFGRAPTDADAHAVYAKFEPALMAVLDRHCDLKPGLLECVAELRAMGLRIGSTTGFTRKMMDVVEPAAARAGYAPDAVVTAEDVGGKGRPWPFMVFKAMRLLEVASVGAVMKVGDTVSDVKEGLAAGAFTVGITDGSSVMGLYRAEWEALDDASRARHRDRTAQVFRDAGAHAVIRDLTELPALVRQLSGRG</sequence>
<dbReference type="InterPro" id="IPR023214">
    <property type="entry name" value="HAD_sf"/>
</dbReference>
<dbReference type="GO" id="GO:0019700">
    <property type="term" value="P:organic phosphonate catabolic process"/>
    <property type="evidence" value="ECO:0007669"/>
    <property type="project" value="InterPro"/>
</dbReference>
<dbReference type="Gene3D" id="1.10.150.240">
    <property type="entry name" value="Putative phosphatase, domain 2"/>
    <property type="match status" value="1"/>
</dbReference>
<evidence type="ECO:0000313" key="11">
    <source>
        <dbReference type="Proteomes" id="UP000004956"/>
    </source>
</evidence>
<comment type="caution">
    <text evidence="10">The sequence shown here is derived from an EMBL/GenBank/DDBJ whole genome shotgun (WGS) entry which is preliminary data.</text>
</comment>
<evidence type="ECO:0000256" key="1">
    <source>
        <dbReference type="ARBA" id="ARBA00011738"/>
    </source>
</evidence>
<evidence type="ECO:0000256" key="2">
    <source>
        <dbReference type="ARBA" id="ARBA00022723"/>
    </source>
</evidence>
<dbReference type="SFLD" id="SFLDG01135">
    <property type="entry name" value="C1.5.6:_HAD__Beta-PGM__Phospha"/>
    <property type="match status" value="1"/>
</dbReference>
<comment type="catalytic activity">
    <reaction evidence="6 9">
        <text>phosphonoacetaldehyde + H2O = acetaldehyde + phosphate + H(+)</text>
        <dbReference type="Rhea" id="RHEA:18905"/>
        <dbReference type="ChEBI" id="CHEBI:15343"/>
        <dbReference type="ChEBI" id="CHEBI:15377"/>
        <dbReference type="ChEBI" id="CHEBI:15378"/>
        <dbReference type="ChEBI" id="CHEBI:43474"/>
        <dbReference type="ChEBI" id="CHEBI:58383"/>
        <dbReference type="EC" id="3.11.1.1"/>
    </reaction>
</comment>
<keyword evidence="11" id="KW-1185">Reference proteome</keyword>
<comment type="function">
    <text evidence="7 9">Involved in phosphonate degradation.</text>
</comment>
<keyword evidence="2 9" id="KW-0479">Metal-binding</keyword>